<reference evidence="9" key="1">
    <citation type="journal article" date="2020" name="mSystems">
        <title>Genome- and Community-Level Interaction Insights into Carbon Utilization and Element Cycling Functions of Hydrothermarchaeota in Hydrothermal Sediment.</title>
        <authorList>
            <person name="Zhou Z."/>
            <person name="Liu Y."/>
            <person name="Xu W."/>
            <person name="Pan J."/>
            <person name="Luo Z.H."/>
            <person name="Li M."/>
        </authorList>
    </citation>
    <scope>NUCLEOTIDE SEQUENCE [LARGE SCALE GENOMIC DNA]</scope>
    <source>
        <strain evidence="9">SpSt-732</strain>
    </source>
</reference>
<dbReference type="Pfam" id="PF02836">
    <property type="entry name" value="Glyco_hydro_2_C"/>
    <property type="match status" value="1"/>
</dbReference>
<dbReference type="PANTHER" id="PTHR10066:SF67">
    <property type="entry name" value="BETA-GLUCURONIDASE"/>
    <property type="match status" value="1"/>
</dbReference>
<evidence type="ECO:0000256" key="1">
    <source>
        <dbReference type="ARBA" id="ARBA00007401"/>
    </source>
</evidence>
<evidence type="ECO:0000256" key="3">
    <source>
        <dbReference type="ARBA" id="ARBA00016205"/>
    </source>
</evidence>
<dbReference type="InterPro" id="IPR036156">
    <property type="entry name" value="Beta-gal/glucu_dom_sf"/>
</dbReference>
<dbReference type="Pfam" id="PF00703">
    <property type="entry name" value="Glyco_hydro_2"/>
    <property type="match status" value="1"/>
</dbReference>
<evidence type="ECO:0000256" key="2">
    <source>
        <dbReference type="ARBA" id="ARBA00012761"/>
    </source>
</evidence>
<dbReference type="FunFam" id="3.20.20.80:FF:000080">
    <property type="entry name" value="Beta-glucuronidase UidA"/>
    <property type="match status" value="1"/>
</dbReference>
<protein>
    <recommendedName>
        <fullName evidence="3">Beta-glucuronidase</fullName>
        <ecNumber evidence="2">3.2.1.31</ecNumber>
    </recommendedName>
</protein>
<keyword evidence="5" id="KW-0326">Glycosidase</keyword>
<dbReference type="InterPro" id="IPR008979">
    <property type="entry name" value="Galactose-bd-like_sf"/>
</dbReference>
<dbReference type="GO" id="GO:0004566">
    <property type="term" value="F:beta-glucuronidase activity"/>
    <property type="evidence" value="ECO:0007669"/>
    <property type="project" value="UniProtKB-EC"/>
</dbReference>
<feature type="domain" description="Glycoside hydrolase family 2 catalytic" evidence="7">
    <location>
        <begin position="266"/>
        <end position="573"/>
    </location>
</feature>
<feature type="domain" description="Glycosyl hydrolases family 2 sugar binding" evidence="8">
    <location>
        <begin position="10"/>
        <end position="160"/>
    </location>
</feature>
<evidence type="ECO:0000259" key="8">
    <source>
        <dbReference type="Pfam" id="PF02837"/>
    </source>
</evidence>
<name>A0A7C4FGC1_9CREN</name>
<evidence type="ECO:0000259" key="7">
    <source>
        <dbReference type="Pfam" id="PF02836"/>
    </source>
</evidence>
<sequence length="579" mass="67096">MKSWFRPQISLEGFWKFRIDKELVGDREEWFKGFTSSDTIYVPSSWNEQNPEWDQFTGVAWYQRDVYIDAHLRDRVAWIVFEGAGYRTSVWVNSSFVGEHEGSFTQFRFRVNEVKFGCFNRVVVRIDNTPSVTSLPPARELNVTAFDFFHYGGIHRPLYLEFTNTCYIDSVSVITNSEGLLRASISTVCDRDVDLRLRLMDKELASTVYEETVRGVKPSLVTYERKINGVKPWSPDEPNLYNFVVEVYVDGVLKDLVYERIGFRSIEVRNGRVYLNGRPVFLKGFGRHEDFPVTGKHVPGAVLVRDFYLMKKIGANSFRTSHYPYSKDHLDLADEFGFMVILETPLCYTGLAGILSREEVAKMLSSEEYVAKVKRAIEEMVREHRNRPSVIMYSITNEPPSDMPEVAEFIEKLVQFIRELDPSRPVTFASNKFANDLALGYVDVISLNYYRGWYTEWGDVSRGVKAMLRELEDIHKKFPEKPIIITEFGADAILGLHSDPPQMWSEEYQAEFIRSYVKALMKMSYVIGLHIWNFADFRAPQNPGRTILNRKGIYSRDRQPKLAVVVLSELFKSIPTYMD</sequence>
<dbReference type="InterPro" id="IPR006103">
    <property type="entry name" value="Glyco_hydro_2_cat"/>
</dbReference>
<dbReference type="Gene3D" id="2.60.40.10">
    <property type="entry name" value="Immunoglobulins"/>
    <property type="match status" value="1"/>
</dbReference>
<feature type="domain" description="Glycoside hydrolase family 2 immunoglobulin-like beta-sandwich" evidence="6">
    <location>
        <begin position="190"/>
        <end position="264"/>
    </location>
</feature>
<dbReference type="PANTHER" id="PTHR10066">
    <property type="entry name" value="BETA-GLUCURONIDASE"/>
    <property type="match status" value="1"/>
</dbReference>
<dbReference type="PRINTS" id="PR00132">
    <property type="entry name" value="GLHYDRLASE2"/>
</dbReference>
<organism evidence="9">
    <name type="scientific">Ignisphaera aggregans</name>
    <dbReference type="NCBI Taxonomy" id="334771"/>
    <lineage>
        <taxon>Archaea</taxon>
        <taxon>Thermoproteota</taxon>
        <taxon>Thermoprotei</taxon>
        <taxon>Desulfurococcales</taxon>
        <taxon>Desulfurococcaceae</taxon>
        <taxon>Ignisphaera</taxon>
    </lineage>
</organism>
<dbReference type="Gene3D" id="3.20.20.80">
    <property type="entry name" value="Glycosidases"/>
    <property type="match status" value="1"/>
</dbReference>
<dbReference type="Gene3D" id="2.60.120.260">
    <property type="entry name" value="Galactose-binding domain-like"/>
    <property type="match status" value="1"/>
</dbReference>
<dbReference type="AlphaFoldDB" id="A0A7C4FGC1"/>
<dbReference type="EC" id="3.2.1.31" evidence="2"/>
<dbReference type="GO" id="GO:0005975">
    <property type="term" value="P:carbohydrate metabolic process"/>
    <property type="evidence" value="ECO:0007669"/>
    <property type="project" value="InterPro"/>
</dbReference>
<dbReference type="InterPro" id="IPR006101">
    <property type="entry name" value="Glyco_hydro_2"/>
</dbReference>
<evidence type="ECO:0000313" key="9">
    <source>
        <dbReference type="EMBL" id="HGI87049.1"/>
    </source>
</evidence>
<gene>
    <name evidence="9" type="ORF">ENV14_01425</name>
</gene>
<dbReference type="SUPFAM" id="SSF49785">
    <property type="entry name" value="Galactose-binding domain-like"/>
    <property type="match status" value="1"/>
</dbReference>
<dbReference type="SUPFAM" id="SSF51445">
    <property type="entry name" value="(Trans)glycosidases"/>
    <property type="match status" value="1"/>
</dbReference>
<evidence type="ECO:0000256" key="4">
    <source>
        <dbReference type="ARBA" id="ARBA00022801"/>
    </source>
</evidence>
<dbReference type="GO" id="GO:0019391">
    <property type="term" value="P:glucuronoside catabolic process"/>
    <property type="evidence" value="ECO:0007669"/>
    <property type="project" value="TreeGrafter"/>
</dbReference>
<accession>A0A7C4FGC1</accession>
<dbReference type="EMBL" id="DTFF01000013">
    <property type="protein sequence ID" value="HGI87049.1"/>
    <property type="molecule type" value="Genomic_DNA"/>
</dbReference>
<dbReference type="InterPro" id="IPR013783">
    <property type="entry name" value="Ig-like_fold"/>
</dbReference>
<comment type="caution">
    <text evidence="9">The sequence shown here is derived from an EMBL/GenBank/DDBJ whole genome shotgun (WGS) entry which is preliminary data.</text>
</comment>
<keyword evidence="4 9" id="KW-0378">Hydrolase</keyword>
<comment type="similarity">
    <text evidence="1">Belongs to the glycosyl hydrolase 2 family.</text>
</comment>
<dbReference type="Pfam" id="PF02837">
    <property type="entry name" value="Glyco_hydro_2_N"/>
    <property type="match status" value="1"/>
</dbReference>
<evidence type="ECO:0000259" key="6">
    <source>
        <dbReference type="Pfam" id="PF00703"/>
    </source>
</evidence>
<dbReference type="SUPFAM" id="SSF49303">
    <property type="entry name" value="beta-Galactosidase/glucuronidase domain"/>
    <property type="match status" value="1"/>
</dbReference>
<dbReference type="InterPro" id="IPR006102">
    <property type="entry name" value="Ig-like_GH2"/>
</dbReference>
<proteinExistence type="inferred from homology"/>
<dbReference type="GO" id="GO:0030246">
    <property type="term" value="F:carbohydrate binding"/>
    <property type="evidence" value="ECO:0007669"/>
    <property type="project" value="TreeGrafter"/>
</dbReference>
<evidence type="ECO:0000256" key="5">
    <source>
        <dbReference type="ARBA" id="ARBA00023295"/>
    </source>
</evidence>
<dbReference type="InterPro" id="IPR006104">
    <property type="entry name" value="Glyco_hydro_2_N"/>
</dbReference>
<dbReference type="InterPro" id="IPR017853">
    <property type="entry name" value="GH"/>
</dbReference>